<proteinExistence type="predicted"/>
<dbReference type="PaxDb" id="39947-A0A0P0WXK2"/>
<gene>
    <name evidence="2" type="ordered locus">Os06g0543500</name>
    <name evidence="2" type="ORF">OSNPB_060543500</name>
</gene>
<name>A0A0P0WXK2_ORYSJ</name>
<keyword evidence="3" id="KW-1185">Reference proteome</keyword>
<sequence>MTSSRVSSNTLAEMASAPFCPFRVASMLTWQSLVRAVKLTIPAISCSLAIMSATGAPDTKRILSPRSSNSPDRSKLGDDAMMSNACACRGAFRPPGWEIPTTTRTRSCRCRSRTAPARRRGRRGCGGGRCCRCSR</sequence>
<accession>A0A0P0WXK2</accession>
<feature type="region of interest" description="Disordered" evidence="1">
    <location>
        <begin position="58"/>
        <end position="78"/>
    </location>
</feature>
<reference evidence="3" key="1">
    <citation type="journal article" date="2005" name="Nature">
        <title>The map-based sequence of the rice genome.</title>
        <authorList>
            <consortium name="International rice genome sequencing project (IRGSP)"/>
            <person name="Matsumoto T."/>
            <person name="Wu J."/>
            <person name="Kanamori H."/>
            <person name="Katayose Y."/>
            <person name="Fujisawa M."/>
            <person name="Namiki N."/>
            <person name="Mizuno H."/>
            <person name="Yamamoto K."/>
            <person name="Antonio B.A."/>
            <person name="Baba T."/>
            <person name="Sakata K."/>
            <person name="Nagamura Y."/>
            <person name="Aoki H."/>
            <person name="Arikawa K."/>
            <person name="Arita K."/>
            <person name="Bito T."/>
            <person name="Chiden Y."/>
            <person name="Fujitsuka N."/>
            <person name="Fukunaka R."/>
            <person name="Hamada M."/>
            <person name="Harada C."/>
            <person name="Hayashi A."/>
            <person name="Hijishita S."/>
            <person name="Honda M."/>
            <person name="Hosokawa S."/>
            <person name="Ichikawa Y."/>
            <person name="Idonuma A."/>
            <person name="Iijima M."/>
            <person name="Ikeda M."/>
            <person name="Ikeno M."/>
            <person name="Ito K."/>
            <person name="Ito S."/>
            <person name="Ito T."/>
            <person name="Ito Y."/>
            <person name="Ito Y."/>
            <person name="Iwabuchi A."/>
            <person name="Kamiya K."/>
            <person name="Karasawa W."/>
            <person name="Kurita K."/>
            <person name="Katagiri S."/>
            <person name="Kikuta A."/>
            <person name="Kobayashi H."/>
            <person name="Kobayashi N."/>
            <person name="Machita K."/>
            <person name="Maehara T."/>
            <person name="Masukawa M."/>
            <person name="Mizubayashi T."/>
            <person name="Mukai Y."/>
            <person name="Nagasaki H."/>
            <person name="Nagata Y."/>
            <person name="Naito S."/>
            <person name="Nakashima M."/>
            <person name="Nakama Y."/>
            <person name="Nakamichi Y."/>
            <person name="Nakamura M."/>
            <person name="Meguro A."/>
            <person name="Negishi M."/>
            <person name="Ohta I."/>
            <person name="Ohta T."/>
            <person name="Okamoto M."/>
            <person name="Ono N."/>
            <person name="Saji S."/>
            <person name="Sakaguchi M."/>
            <person name="Sakai K."/>
            <person name="Shibata M."/>
            <person name="Shimokawa T."/>
            <person name="Song J."/>
            <person name="Takazaki Y."/>
            <person name="Terasawa K."/>
            <person name="Tsugane M."/>
            <person name="Tsuji K."/>
            <person name="Ueda S."/>
            <person name="Waki K."/>
            <person name="Yamagata H."/>
            <person name="Yamamoto M."/>
            <person name="Yamamoto S."/>
            <person name="Yamane H."/>
            <person name="Yoshiki S."/>
            <person name="Yoshihara R."/>
            <person name="Yukawa K."/>
            <person name="Zhong H."/>
            <person name="Yano M."/>
            <person name="Yuan Q."/>
            <person name="Ouyang S."/>
            <person name="Liu J."/>
            <person name="Jones K.M."/>
            <person name="Gansberger K."/>
            <person name="Moffat K."/>
            <person name="Hill J."/>
            <person name="Bera J."/>
            <person name="Fadrosh D."/>
            <person name="Jin S."/>
            <person name="Johri S."/>
            <person name="Kim M."/>
            <person name="Overton L."/>
            <person name="Reardon M."/>
            <person name="Tsitrin T."/>
            <person name="Vuong H."/>
            <person name="Weaver B."/>
            <person name="Ciecko A."/>
            <person name="Tallon L."/>
            <person name="Jackson J."/>
            <person name="Pai G."/>
            <person name="Aken S.V."/>
            <person name="Utterback T."/>
            <person name="Reidmuller S."/>
            <person name="Feldblyum T."/>
            <person name="Hsiao J."/>
            <person name="Zismann V."/>
            <person name="Iobst S."/>
            <person name="de Vazeille A.R."/>
            <person name="Buell C.R."/>
            <person name="Ying K."/>
            <person name="Li Y."/>
            <person name="Lu T."/>
            <person name="Huang Y."/>
            <person name="Zhao Q."/>
            <person name="Feng Q."/>
            <person name="Zhang L."/>
            <person name="Zhu J."/>
            <person name="Weng Q."/>
            <person name="Mu J."/>
            <person name="Lu Y."/>
            <person name="Fan D."/>
            <person name="Liu Y."/>
            <person name="Guan J."/>
            <person name="Zhang Y."/>
            <person name="Yu S."/>
            <person name="Liu X."/>
            <person name="Zhang Y."/>
            <person name="Hong G."/>
            <person name="Han B."/>
            <person name="Choisne N."/>
            <person name="Demange N."/>
            <person name="Orjeda G."/>
            <person name="Samain S."/>
            <person name="Cattolico L."/>
            <person name="Pelletier E."/>
            <person name="Couloux A."/>
            <person name="Segurens B."/>
            <person name="Wincker P."/>
            <person name="D'Hont A."/>
            <person name="Scarpelli C."/>
            <person name="Weissenbach J."/>
            <person name="Salanoubat M."/>
            <person name="Quetier F."/>
            <person name="Yu Y."/>
            <person name="Kim H.R."/>
            <person name="Rambo T."/>
            <person name="Currie J."/>
            <person name="Collura K."/>
            <person name="Luo M."/>
            <person name="Yang T."/>
            <person name="Ammiraju J.S.S."/>
            <person name="Engler F."/>
            <person name="Soderlund C."/>
            <person name="Wing R.A."/>
            <person name="Palmer L.E."/>
            <person name="de la Bastide M."/>
            <person name="Spiegel L."/>
            <person name="Nascimento L."/>
            <person name="Zutavern T."/>
            <person name="O'Shaughnessy A."/>
            <person name="Dike S."/>
            <person name="Dedhia N."/>
            <person name="Preston R."/>
            <person name="Balija V."/>
            <person name="McCombie W.R."/>
            <person name="Chow T."/>
            <person name="Chen H."/>
            <person name="Chung M."/>
            <person name="Chen C."/>
            <person name="Shaw J."/>
            <person name="Wu H."/>
            <person name="Hsiao K."/>
            <person name="Chao Y."/>
            <person name="Chu M."/>
            <person name="Cheng C."/>
            <person name="Hour A."/>
            <person name="Lee P."/>
            <person name="Lin S."/>
            <person name="Lin Y."/>
            <person name="Liou J."/>
            <person name="Liu S."/>
            <person name="Hsing Y."/>
            <person name="Raghuvanshi S."/>
            <person name="Mohanty A."/>
            <person name="Bharti A.K."/>
            <person name="Gaur A."/>
            <person name="Gupta V."/>
            <person name="Kumar D."/>
            <person name="Ravi V."/>
            <person name="Vij S."/>
            <person name="Kapur A."/>
            <person name="Khurana P."/>
            <person name="Khurana P."/>
            <person name="Khurana J.P."/>
            <person name="Tyagi A.K."/>
            <person name="Gaikwad K."/>
            <person name="Singh A."/>
            <person name="Dalal V."/>
            <person name="Srivastava S."/>
            <person name="Dixit A."/>
            <person name="Pal A.K."/>
            <person name="Ghazi I.A."/>
            <person name="Yadav M."/>
            <person name="Pandit A."/>
            <person name="Bhargava A."/>
            <person name="Sureshbabu K."/>
            <person name="Batra K."/>
            <person name="Sharma T.R."/>
            <person name="Mohapatra T."/>
            <person name="Singh N.K."/>
            <person name="Messing J."/>
            <person name="Nelson A.B."/>
            <person name="Fuks G."/>
            <person name="Kavchok S."/>
            <person name="Keizer G."/>
            <person name="Linton E."/>
            <person name="Llaca V."/>
            <person name="Song R."/>
            <person name="Tanyolac B."/>
            <person name="Young S."/>
            <person name="Ho-Il K."/>
            <person name="Hahn J.H."/>
            <person name="Sangsakoo G."/>
            <person name="Vanavichit A."/>
            <person name="de Mattos Luiz.A.T."/>
            <person name="Zimmer P.D."/>
            <person name="Malone G."/>
            <person name="Dellagostin O."/>
            <person name="de Oliveira A.C."/>
            <person name="Bevan M."/>
            <person name="Bancroft I."/>
            <person name="Minx P."/>
            <person name="Cordum H."/>
            <person name="Wilson R."/>
            <person name="Cheng Z."/>
            <person name="Jin W."/>
            <person name="Jiang J."/>
            <person name="Leong S.A."/>
            <person name="Iwama H."/>
            <person name="Gojobori T."/>
            <person name="Itoh T."/>
            <person name="Niimura Y."/>
            <person name="Fujii Y."/>
            <person name="Habara T."/>
            <person name="Sakai H."/>
            <person name="Sato Y."/>
            <person name="Wilson G."/>
            <person name="Kumar K."/>
            <person name="McCouch S."/>
            <person name="Juretic N."/>
            <person name="Hoen D."/>
            <person name="Wright S."/>
            <person name="Bruskiewich R."/>
            <person name="Bureau T."/>
            <person name="Miyao A."/>
            <person name="Hirochika H."/>
            <person name="Nishikawa T."/>
            <person name="Kadowaki K."/>
            <person name="Sugiura M."/>
            <person name="Burr B."/>
            <person name="Sasaki T."/>
        </authorList>
    </citation>
    <scope>NUCLEOTIDE SEQUENCE [LARGE SCALE GENOMIC DNA]</scope>
    <source>
        <strain evidence="3">cv. Nipponbare</strain>
    </source>
</reference>
<evidence type="ECO:0000256" key="1">
    <source>
        <dbReference type="SAM" id="MobiDB-lite"/>
    </source>
</evidence>
<reference evidence="2 3" key="2">
    <citation type="journal article" date="2013" name="Plant Cell Physiol.">
        <title>Rice Annotation Project Database (RAP-DB): an integrative and interactive database for rice genomics.</title>
        <authorList>
            <person name="Sakai H."/>
            <person name="Lee S.S."/>
            <person name="Tanaka T."/>
            <person name="Numa H."/>
            <person name="Kim J."/>
            <person name="Kawahara Y."/>
            <person name="Wakimoto H."/>
            <person name="Yang C.C."/>
            <person name="Iwamoto M."/>
            <person name="Abe T."/>
            <person name="Yamada Y."/>
            <person name="Muto A."/>
            <person name="Inokuchi H."/>
            <person name="Ikemura T."/>
            <person name="Matsumoto T."/>
            <person name="Sasaki T."/>
            <person name="Itoh T."/>
        </authorList>
    </citation>
    <scope>NUCLEOTIDE SEQUENCE [LARGE SCALE GENOMIC DNA]</scope>
    <source>
        <strain evidence="3">cv. Nipponbare</strain>
    </source>
</reference>
<dbReference type="EMBL" id="AP014962">
    <property type="protein sequence ID" value="BAS98139.1"/>
    <property type="molecule type" value="Genomic_DNA"/>
</dbReference>
<evidence type="ECO:0000313" key="3">
    <source>
        <dbReference type="Proteomes" id="UP000059680"/>
    </source>
</evidence>
<dbReference type="Gramene" id="Os06t0543500-00">
    <property type="protein sequence ID" value="Os06t0543500-00"/>
    <property type="gene ID" value="Os06g0543500"/>
</dbReference>
<dbReference type="FunCoup" id="A0A0P0WXK2">
    <property type="interactions" value="4"/>
</dbReference>
<protein>
    <submittedName>
        <fullName evidence="2">Os06g0543500 protein</fullName>
    </submittedName>
</protein>
<dbReference type="Proteomes" id="UP000059680">
    <property type="component" value="Chromosome 6"/>
</dbReference>
<dbReference type="AlphaFoldDB" id="A0A0P0WXK2"/>
<reference evidence="2 3" key="3">
    <citation type="journal article" date="2013" name="Rice">
        <title>Improvement of the Oryza sativa Nipponbare reference genome using next generation sequence and optical map data.</title>
        <authorList>
            <person name="Kawahara Y."/>
            <person name="de la Bastide M."/>
            <person name="Hamilton J.P."/>
            <person name="Kanamori H."/>
            <person name="McCombie W.R."/>
            <person name="Ouyang S."/>
            <person name="Schwartz D.C."/>
            <person name="Tanaka T."/>
            <person name="Wu J."/>
            <person name="Zhou S."/>
            <person name="Childs K.L."/>
            <person name="Davidson R.M."/>
            <person name="Lin H."/>
            <person name="Quesada-Ocampo L."/>
            <person name="Vaillancourt B."/>
            <person name="Sakai H."/>
            <person name="Lee S.S."/>
            <person name="Kim J."/>
            <person name="Numa H."/>
            <person name="Itoh T."/>
            <person name="Buell C.R."/>
            <person name="Matsumoto T."/>
        </authorList>
    </citation>
    <scope>NUCLEOTIDE SEQUENCE [LARGE SCALE GENOMIC DNA]</scope>
    <source>
        <strain evidence="3">cv. Nipponbare</strain>
    </source>
</reference>
<dbReference type="InParanoid" id="A0A0P0WXK2"/>
<evidence type="ECO:0000313" key="2">
    <source>
        <dbReference type="EMBL" id="BAS98139.1"/>
    </source>
</evidence>
<organism evidence="2 3">
    <name type="scientific">Oryza sativa subsp. japonica</name>
    <name type="common">Rice</name>
    <dbReference type="NCBI Taxonomy" id="39947"/>
    <lineage>
        <taxon>Eukaryota</taxon>
        <taxon>Viridiplantae</taxon>
        <taxon>Streptophyta</taxon>
        <taxon>Embryophyta</taxon>
        <taxon>Tracheophyta</taxon>
        <taxon>Spermatophyta</taxon>
        <taxon>Magnoliopsida</taxon>
        <taxon>Liliopsida</taxon>
        <taxon>Poales</taxon>
        <taxon>Poaceae</taxon>
        <taxon>BOP clade</taxon>
        <taxon>Oryzoideae</taxon>
        <taxon>Oryzeae</taxon>
        <taxon>Oryzinae</taxon>
        <taxon>Oryza</taxon>
        <taxon>Oryza sativa</taxon>
    </lineage>
</organism>